<evidence type="ECO:0000256" key="3">
    <source>
        <dbReference type="ARBA" id="ARBA00004669"/>
    </source>
</evidence>
<evidence type="ECO:0000256" key="5">
    <source>
        <dbReference type="ARBA" id="ARBA00011895"/>
    </source>
</evidence>
<dbReference type="PANTHER" id="PTHR43340:SF1">
    <property type="entry name" value="HYPOXANTHINE PHOSPHORIBOSYLTRANSFERASE"/>
    <property type="match status" value="1"/>
</dbReference>
<evidence type="ECO:0000256" key="2">
    <source>
        <dbReference type="ARBA" id="ARBA00004496"/>
    </source>
</evidence>
<comment type="subcellular location">
    <subcellularLocation>
        <location evidence="2">Cytoplasm</location>
    </subcellularLocation>
</comment>
<keyword evidence="12" id="KW-0460">Magnesium</keyword>
<keyword evidence="10" id="KW-0660">Purine salvage</keyword>
<dbReference type="InterPro" id="IPR000836">
    <property type="entry name" value="PRTase_dom"/>
</dbReference>
<dbReference type="NCBIfam" id="TIGR01203">
    <property type="entry name" value="HGPRTase"/>
    <property type="match status" value="1"/>
</dbReference>
<evidence type="ECO:0000256" key="6">
    <source>
        <dbReference type="ARBA" id="ARBA00022490"/>
    </source>
</evidence>
<dbReference type="GO" id="GO:0032264">
    <property type="term" value="P:IMP salvage"/>
    <property type="evidence" value="ECO:0007669"/>
    <property type="project" value="TreeGrafter"/>
</dbReference>
<keyword evidence="7" id="KW-0328">Glycosyltransferase</keyword>
<evidence type="ECO:0000256" key="8">
    <source>
        <dbReference type="ARBA" id="ARBA00022679"/>
    </source>
</evidence>
<dbReference type="Gene3D" id="3.40.50.2020">
    <property type="match status" value="1"/>
</dbReference>
<evidence type="ECO:0000256" key="9">
    <source>
        <dbReference type="ARBA" id="ARBA00022723"/>
    </source>
</evidence>
<keyword evidence="9" id="KW-0479">Metal-binding</keyword>
<evidence type="ECO:0000256" key="1">
    <source>
        <dbReference type="ARBA" id="ARBA00001946"/>
    </source>
</evidence>
<evidence type="ECO:0000256" key="11">
    <source>
        <dbReference type="ARBA" id="ARBA00022741"/>
    </source>
</evidence>
<keyword evidence="8" id="KW-0808">Transferase</keyword>
<accession>A0A381N473</accession>
<dbReference type="CDD" id="cd06223">
    <property type="entry name" value="PRTases_typeI"/>
    <property type="match status" value="1"/>
</dbReference>
<evidence type="ECO:0000256" key="7">
    <source>
        <dbReference type="ARBA" id="ARBA00022676"/>
    </source>
</evidence>
<dbReference type="PANTHER" id="PTHR43340">
    <property type="entry name" value="HYPOXANTHINE-GUANINE PHOSPHORIBOSYLTRANSFERASE"/>
    <property type="match status" value="1"/>
</dbReference>
<evidence type="ECO:0000259" key="13">
    <source>
        <dbReference type="Pfam" id="PF00156"/>
    </source>
</evidence>
<dbReference type="GO" id="GO:0032263">
    <property type="term" value="P:GMP salvage"/>
    <property type="evidence" value="ECO:0007669"/>
    <property type="project" value="TreeGrafter"/>
</dbReference>
<dbReference type="Pfam" id="PF00156">
    <property type="entry name" value="Pribosyltran"/>
    <property type="match status" value="1"/>
</dbReference>
<dbReference type="InterPro" id="IPR029057">
    <property type="entry name" value="PRTase-like"/>
</dbReference>
<dbReference type="GO" id="GO:0000166">
    <property type="term" value="F:nucleotide binding"/>
    <property type="evidence" value="ECO:0007669"/>
    <property type="project" value="UniProtKB-KW"/>
</dbReference>
<comment type="pathway">
    <text evidence="3">Purine metabolism; IMP biosynthesis via salvage pathway; IMP from hypoxanthine: step 1/1.</text>
</comment>
<dbReference type="GO" id="GO:0000287">
    <property type="term" value="F:magnesium ion binding"/>
    <property type="evidence" value="ECO:0007669"/>
    <property type="project" value="TreeGrafter"/>
</dbReference>
<dbReference type="GO" id="GO:0006166">
    <property type="term" value="P:purine ribonucleoside salvage"/>
    <property type="evidence" value="ECO:0007669"/>
    <property type="project" value="UniProtKB-KW"/>
</dbReference>
<dbReference type="SUPFAM" id="SSF53271">
    <property type="entry name" value="PRTase-like"/>
    <property type="match status" value="1"/>
</dbReference>
<dbReference type="InterPro" id="IPR050408">
    <property type="entry name" value="HGPRT"/>
</dbReference>
<keyword evidence="11" id="KW-0547">Nucleotide-binding</keyword>
<proteinExistence type="inferred from homology"/>
<dbReference type="GO" id="GO:0006178">
    <property type="term" value="P:guanine salvage"/>
    <property type="evidence" value="ECO:0007669"/>
    <property type="project" value="TreeGrafter"/>
</dbReference>
<sequence length="189" mass="21231">MIRFGANPKKQFMPYKLIDAPLLTADQIRTRVYELAQAVESTTSEPLHLIAVLKGSIVFLADLIRAMRGPITLDFLAVSSYDANLSSGTVQLLKDIDTDIKDQSVVIIEDIVDTGLTLEYVQTLLRSKKPKTLQSVCLLSKPSRRQTKVVVDHVGFEIEDHFVVGYGLDYEQQHRHLPHISILEVTSEQ</sequence>
<feature type="domain" description="Phosphoribosyltransferase" evidence="13">
    <location>
        <begin position="31"/>
        <end position="170"/>
    </location>
</feature>
<dbReference type="AlphaFoldDB" id="A0A381N473"/>
<reference evidence="14" key="1">
    <citation type="submission" date="2018-05" db="EMBL/GenBank/DDBJ databases">
        <authorList>
            <person name="Lanie J.A."/>
            <person name="Ng W.-L."/>
            <person name="Kazmierczak K.M."/>
            <person name="Andrzejewski T.M."/>
            <person name="Davidsen T.M."/>
            <person name="Wayne K.J."/>
            <person name="Tettelin H."/>
            <person name="Glass J.I."/>
            <person name="Rusch D."/>
            <person name="Podicherti R."/>
            <person name="Tsui H.-C.T."/>
            <person name="Winkler M.E."/>
        </authorList>
    </citation>
    <scope>NUCLEOTIDE SEQUENCE</scope>
</reference>
<dbReference type="EMBL" id="UINC01000113">
    <property type="protein sequence ID" value="SUZ49402.1"/>
    <property type="molecule type" value="Genomic_DNA"/>
</dbReference>
<evidence type="ECO:0000256" key="12">
    <source>
        <dbReference type="ARBA" id="ARBA00022842"/>
    </source>
</evidence>
<dbReference type="GO" id="GO:0004422">
    <property type="term" value="F:hypoxanthine phosphoribosyltransferase activity"/>
    <property type="evidence" value="ECO:0007669"/>
    <property type="project" value="InterPro"/>
</dbReference>
<comment type="similarity">
    <text evidence="4">Belongs to the purine/pyrimidine phosphoribosyltransferase family.</text>
</comment>
<evidence type="ECO:0000256" key="10">
    <source>
        <dbReference type="ARBA" id="ARBA00022726"/>
    </source>
</evidence>
<protein>
    <recommendedName>
        <fullName evidence="5">hypoxanthine phosphoribosyltransferase</fullName>
        <ecNumber evidence="5">2.4.2.8</ecNumber>
    </recommendedName>
</protein>
<dbReference type="EC" id="2.4.2.8" evidence="5"/>
<keyword evidence="6" id="KW-0963">Cytoplasm</keyword>
<gene>
    <name evidence="14" type="ORF">METZ01_LOCUS2256</name>
</gene>
<comment type="cofactor">
    <cofactor evidence="1">
        <name>Mg(2+)</name>
        <dbReference type="ChEBI" id="CHEBI:18420"/>
    </cofactor>
</comment>
<dbReference type="FunFam" id="3.40.50.2020:FF:000006">
    <property type="entry name" value="Hypoxanthine phosphoribosyltransferase"/>
    <property type="match status" value="1"/>
</dbReference>
<evidence type="ECO:0000313" key="14">
    <source>
        <dbReference type="EMBL" id="SUZ49402.1"/>
    </source>
</evidence>
<dbReference type="GO" id="GO:0046100">
    <property type="term" value="P:hypoxanthine metabolic process"/>
    <property type="evidence" value="ECO:0007669"/>
    <property type="project" value="TreeGrafter"/>
</dbReference>
<organism evidence="14">
    <name type="scientific">marine metagenome</name>
    <dbReference type="NCBI Taxonomy" id="408172"/>
    <lineage>
        <taxon>unclassified sequences</taxon>
        <taxon>metagenomes</taxon>
        <taxon>ecological metagenomes</taxon>
    </lineage>
</organism>
<name>A0A381N473_9ZZZZ</name>
<dbReference type="InterPro" id="IPR005904">
    <property type="entry name" value="Hxn_phspho_trans"/>
</dbReference>
<dbReference type="GO" id="GO:0005829">
    <property type="term" value="C:cytosol"/>
    <property type="evidence" value="ECO:0007669"/>
    <property type="project" value="TreeGrafter"/>
</dbReference>
<evidence type="ECO:0000256" key="4">
    <source>
        <dbReference type="ARBA" id="ARBA00008391"/>
    </source>
</evidence>